<evidence type="ECO:0000256" key="1">
    <source>
        <dbReference type="SAM" id="MobiDB-lite"/>
    </source>
</evidence>
<feature type="region of interest" description="Disordered" evidence="1">
    <location>
        <begin position="40"/>
        <end position="83"/>
    </location>
</feature>
<feature type="chain" id="PRO_5035798583" description="Secreted protein" evidence="2">
    <location>
        <begin position="25"/>
        <end position="120"/>
    </location>
</feature>
<comment type="caution">
    <text evidence="3">The sequence shown here is derived from an EMBL/GenBank/DDBJ whole genome shotgun (WGS) entry which is preliminary data.</text>
</comment>
<evidence type="ECO:0000256" key="2">
    <source>
        <dbReference type="SAM" id="SignalP"/>
    </source>
</evidence>
<evidence type="ECO:0000313" key="3">
    <source>
        <dbReference type="EMBL" id="CAB3245522.1"/>
    </source>
</evidence>
<dbReference type="EMBL" id="CADEBD010000327">
    <property type="protein sequence ID" value="CAB3245522.1"/>
    <property type="molecule type" value="Genomic_DNA"/>
</dbReference>
<feature type="signal peptide" evidence="2">
    <location>
        <begin position="1"/>
        <end position="24"/>
    </location>
</feature>
<evidence type="ECO:0008006" key="5">
    <source>
        <dbReference type="Google" id="ProtNLM"/>
    </source>
</evidence>
<proteinExistence type="predicted"/>
<evidence type="ECO:0000313" key="4">
    <source>
        <dbReference type="Proteomes" id="UP000494256"/>
    </source>
</evidence>
<feature type="compositionally biased region" description="Basic and acidic residues" evidence="1">
    <location>
        <begin position="56"/>
        <end position="73"/>
    </location>
</feature>
<protein>
    <recommendedName>
        <fullName evidence="5">Secreted protein</fullName>
    </recommendedName>
</protein>
<reference evidence="3 4" key="1">
    <citation type="submission" date="2020-04" db="EMBL/GenBank/DDBJ databases">
        <authorList>
            <person name="Wallbank WR R."/>
            <person name="Pardo Diaz C."/>
            <person name="Kozak K."/>
            <person name="Martin S."/>
            <person name="Jiggins C."/>
            <person name="Moest M."/>
            <person name="Warren A I."/>
            <person name="Byers J.R.P. K."/>
            <person name="Montejo-Kovacevich G."/>
            <person name="Yen C E."/>
        </authorList>
    </citation>
    <scope>NUCLEOTIDE SEQUENCE [LARGE SCALE GENOMIC DNA]</scope>
</reference>
<keyword evidence="2" id="KW-0732">Signal</keyword>
<gene>
    <name evidence="3" type="ORF">APLA_LOCUS11099</name>
</gene>
<dbReference type="Proteomes" id="UP000494256">
    <property type="component" value="Unassembled WGS sequence"/>
</dbReference>
<feature type="compositionally biased region" description="Polar residues" evidence="1">
    <location>
        <begin position="46"/>
        <end position="55"/>
    </location>
</feature>
<name>A0A8S1AHT0_ARCPL</name>
<organism evidence="3 4">
    <name type="scientific">Arctia plantaginis</name>
    <name type="common">Wood tiger moth</name>
    <name type="synonym">Phalaena plantaginis</name>
    <dbReference type="NCBI Taxonomy" id="874455"/>
    <lineage>
        <taxon>Eukaryota</taxon>
        <taxon>Metazoa</taxon>
        <taxon>Ecdysozoa</taxon>
        <taxon>Arthropoda</taxon>
        <taxon>Hexapoda</taxon>
        <taxon>Insecta</taxon>
        <taxon>Pterygota</taxon>
        <taxon>Neoptera</taxon>
        <taxon>Endopterygota</taxon>
        <taxon>Lepidoptera</taxon>
        <taxon>Glossata</taxon>
        <taxon>Ditrysia</taxon>
        <taxon>Noctuoidea</taxon>
        <taxon>Erebidae</taxon>
        <taxon>Arctiinae</taxon>
        <taxon>Arctia</taxon>
    </lineage>
</organism>
<dbReference type="AlphaFoldDB" id="A0A8S1AHT0"/>
<accession>A0A8S1AHT0</accession>
<sequence>MWTVKILVLVSLLCLSCGPQEVSSTLSNVKGLIKKCELPASDQHQEPTQNCNHPSSHPEKDCNRHHLPTEKDPNPQPIQTAHPCKKTAHSCEETAHPCKKTAHSCEETAPSSVEGHACDS</sequence>